<evidence type="ECO:0000256" key="2">
    <source>
        <dbReference type="SAM" id="Phobius"/>
    </source>
</evidence>
<dbReference type="InterPro" id="IPR017862">
    <property type="entry name" value="SKI-int_prot_SKIP"/>
</dbReference>
<dbReference type="AlphaFoldDB" id="A0A835H0Q6"/>
<dbReference type="Proteomes" id="UP000631114">
    <property type="component" value="Unassembled WGS sequence"/>
</dbReference>
<protein>
    <submittedName>
        <fullName evidence="3">Uncharacterized protein</fullName>
    </submittedName>
</protein>
<keyword evidence="2" id="KW-1133">Transmembrane helix</keyword>
<keyword evidence="4" id="KW-1185">Reference proteome</keyword>
<accession>A0A835H0Q6</accession>
<proteinExistence type="predicted"/>
<dbReference type="GO" id="GO:0000398">
    <property type="term" value="P:mRNA splicing, via spliceosome"/>
    <property type="evidence" value="ECO:0007669"/>
    <property type="project" value="InterPro"/>
</dbReference>
<keyword evidence="2" id="KW-0812">Transmembrane</keyword>
<evidence type="ECO:0000313" key="4">
    <source>
        <dbReference type="Proteomes" id="UP000631114"/>
    </source>
</evidence>
<sequence length="196" mass="21876">MDSGFAADDQYNVYGKKLCTAKSTFDSIYKPKKDTDTDMYGGEDEQLDMVPKTDRFKPDKGFAGANETAGPREKPIEFEKEPDPFELDHLWTKVMKGNLLDGVEGLSTAGMTPLASDLVELKIKLEAPKLNMCVAGGDAGVCRWLGCLCVTVGCGVLLVCAGRKKKDEFRETAEEFKIPRYRIYFENFLKLDTEFV</sequence>
<dbReference type="PANTHER" id="PTHR12096">
    <property type="entry name" value="NUCLEAR PROTEIN SKIP-RELATED"/>
    <property type="match status" value="1"/>
</dbReference>
<evidence type="ECO:0000313" key="3">
    <source>
        <dbReference type="EMBL" id="KAF9589452.1"/>
    </source>
</evidence>
<reference evidence="3 4" key="1">
    <citation type="submission" date="2020-10" db="EMBL/GenBank/DDBJ databases">
        <title>The Coptis chinensis genome and diversification of protoberbering-type alkaloids.</title>
        <authorList>
            <person name="Wang B."/>
            <person name="Shu S."/>
            <person name="Song C."/>
            <person name="Liu Y."/>
        </authorList>
    </citation>
    <scope>NUCLEOTIDE SEQUENCE [LARGE SCALE GENOMIC DNA]</scope>
    <source>
        <strain evidence="3">HL-2020</strain>
        <tissue evidence="3">Leaf</tissue>
    </source>
</reference>
<comment type="caution">
    <text evidence="3">The sequence shown here is derived from an EMBL/GenBank/DDBJ whole genome shotgun (WGS) entry which is preliminary data.</text>
</comment>
<dbReference type="EMBL" id="JADFTS010000009">
    <property type="protein sequence ID" value="KAF9589452.1"/>
    <property type="molecule type" value="Genomic_DNA"/>
</dbReference>
<feature type="transmembrane region" description="Helical" evidence="2">
    <location>
        <begin position="143"/>
        <end position="161"/>
    </location>
</feature>
<gene>
    <name evidence="3" type="ORF">IFM89_023867</name>
</gene>
<dbReference type="OrthoDB" id="1926065at2759"/>
<name>A0A835H0Q6_9MAGN</name>
<feature type="region of interest" description="Disordered" evidence="1">
    <location>
        <begin position="33"/>
        <end position="70"/>
    </location>
</feature>
<organism evidence="3 4">
    <name type="scientific">Coptis chinensis</name>
    <dbReference type="NCBI Taxonomy" id="261450"/>
    <lineage>
        <taxon>Eukaryota</taxon>
        <taxon>Viridiplantae</taxon>
        <taxon>Streptophyta</taxon>
        <taxon>Embryophyta</taxon>
        <taxon>Tracheophyta</taxon>
        <taxon>Spermatophyta</taxon>
        <taxon>Magnoliopsida</taxon>
        <taxon>Ranunculales</taxon>
        <taxon>Ranunculaceae</taxon>
        <taxon>Coptidoideae</taxon>
        <taxon>Coptis</taxon>
    </lineage>
</organism>
<feature type="compositionally biased region" description="Basic and acidic residues" evidence="1">
    <location>
        <begin position="51"/>
        <end position="60"/>
    </location>
</feature>
<keyword evidence="2" id="KW-0472">Membrane</keyword>
<dbReference type="GO" id="GO:0005681">
    <property type="term" value="C:spliceosomal complex"/>
    <property type="evidence" value="ECO:0007669"/>
    <property type="project" value="InterPro"/>
</dbReference>
<evidence type="ECO:0000256" key="1">
    <source>
        <dbReference type="SAM" id="MobiDB-lite"/>
    </source>
</evidence>